<dbReference type="Proteomes" id="UP000885986">
    <property type="component" value="Unassembled WGS sequence"/>
</dbReference>
<dbReference type="GO" id="GO:0005886">
    <property type="term" value="C:plasma membrane"/>
    <property type="evidence" value="ECO:0007669"/>
    <property type="project" value="InterPro"/>
</dbReference>
<evidence type="ECO:0000256" key="2">
    <source>
        <dbReference type="ARBA" id="ARBA00022519"/>
    </source>
</evidence>
<dbReference type="AlphaFoldDB" id="A0A7C2TFW8"/>
<evidence type="ECO:0000256" key="5">
    <source>
        <dbReference type="ARBA" id="ARBA00023136"/>
    </source>
</evidence>
<keyword evidence="1" id="KW-1003">Cell membrane</keyword>
<accession>A0A7C2TFW8</accession>
<reference evidence="6" key="1">
    <citation type="journal article" date="2020" name="mSystems">
        <title>Genome- and Community-Level Interaction Insights into Carbon Utilization and Element Cycling Functions of Hydrothermarchaeota in Hydrothermal Sediment.</title>
        <authorList>
            <person name="Zhou Z."/>
            <person name="Liu Y."/>
            <person name="Xu W."/>
            <person name="Pan J."/>
            <person name="Luo Z.H."/>
            <person name="Li M."/>
        </authorList>
    </citation>
    <scope>NUCLEOTIDE SEQUENCE [LARGE SCALE GENOMIC DNA]</scope>
    <source>
        <strain evidence="6">SpSt-1224</strain>
    </source>
</reference>
<gene>
    <name evidence="6" type="primary">lptC</name>
    <name evidence="6" type="ORF">ENN98_02370</name>
</gene>
<dbReference type="GO" id="GO:0030288">
    <property type="term" value="C:outer membrane-bounded periplasmic space"/>
    <property type="evidence" value="ECO:0007669"/>
    <property type="project" value="TreeGrafter"/>
</dbReference>
<dbReference type="EMBL" id="DSDS01000055">
    <property type="protein sequence ID" value="HET97546.1"/>
    <property type="molecule type" value="Genomic_DNA"/>
</dbReference>
<keyword evidence="3" id="KW-0812">Transmembrane</keyword>
<protein>
    <submittedName>
        <fullName evidence="6">LPS export ABC transporter periplasmic protein LptC</fullName>
    </submittedName>
</protein>
<evidence type="ECO:0000256" key="4">
    <source>
        <dbReference type="ARBA" id="ARBA00022989"/>
    </source>
</evidence>
<dbReference type="InterPro" id="IPR010664">
    <property type="entry name" value="LipoPS_assembly_LptC-rel"/>
</dbReference>
<proteinExistence type="predicted"/>
<name>A0A7C2TFW8_9BACT</name>
<keyword evidence="2" id="KW-0997">Cell inner membrane</keyword>
<evidence type="ECO:0000256" key="1">
    <source>
        <dbReference type="ARBA" id="ARBA00022475"/>
    </source>
</evidence>
<evidence type="ECO:0000313" key="6">
    <source>
        <dbReference type="EMBL" id="HET97546.1"/>
    </source>
</evidence>
<dbReference type="PANTHER" id="PTHR37481">
    <property type="entry name" value="LIPOPOLYSACCHARIDE EXPORT SYSTEM PROTEIN LPTC"/>
    <property type="match status" value="1"/>
</dbReference>
<dbReference type="InterPro" id="IPR026265">
    <property type="entry name" value="LptC"/>
</dbReference>
<dbReference type="InterPro" id="IPR052363">
    <property type="entry name" value="LPS_export_LptC"/>
</dbReference>
<dbReference type="PANTHER" id="PTHR37481:SF1">
    <property type="entry name" value="LIPOPOLYSACCHARIDE EXPORT SYSTEM PROTEIN LPTC"/>
    <property type="match status" value="1"/>
</dbReference>
<keyword evidence="5" id="KW-0472">Membrane</keyword>
<dbReference type="NCBIfam" id="TIGR04409">
    <property type="entry name" value="LptC_YrbK"/>
    <property type="match status" value="1"/>
</dbReference>
<organism evidence="6">
    <name type="scientific">Desulfurivibrio alkaliphilus</name>
    <dbReference type="NCBI Taxonomy" id="427923"/>
    <lineage>
        <taxon>Bacteria</taxon>
        <taxon>Pseudomonadati</taxon>
        <taxon>Thermodesulfobacteriota</taxon>
        <taxon>Desulfobulbia</taxon>
        <taxon>Desulfobulbales</taxon>
        <taxon>Desulfobulbaceae</taxon>
        <taxon>Desulfurivibrio</taxon>
    </lineage>
</organism>
<sequence>MMAGARNLLWLIPLLLLLGWPLYGAGVRWFLAPPPWDEGGAGRSEEQTQRFILDGVRFYQDEAGVRRLRIDTPSLRTDPQSDKLLLAAIDGALFREEGDDLLFTAARGYYDPSGEMLYLEGDVRLNEAERLRLTTPALSYHGRQRRVSSRAGVEIFAEELTVSGRNLDYDLESGDYILAGNVHFVVR</sequence>
<keyword evidence="4" id="KW-1133">Transmembrane helix</keyword>
<evidence type="ECO:0000256" key="3">
    <source>
        <dbReference type="ARBA" id="ARBA00022692"/>
    </source>
</evidence>
<dbReference type="GO" id="GO:0015221">
    <property type="term" value="F:lipopolysaccharide transmembrane transporter activity"/>
    <property type="evidence" value="ECO:0007669"/>
    <property type="project" value="InterPro"/>
</dbReference>
<dbReference type="Pfam" id="PF06835">
    <property type="entry name" value="LptC"/>
    <property type="match status" value="1"/>
</dbReference>
<dbReference type="GO" id="GO:0017089">
    <property type="term" value="F:glycolipid transfer activity"/>
    <property type="evidence" value="ECO:0007669"/>
    <property type="project" value="TreeGrafter"/>
</dbReference>
<dbReference type="Gene3D" id="2.60.450.10">
    <property type="entry name" value="Lipopolysaccharide (LPS) transport protein A like domain"/>
    <property type="match status" value="1"/>
</dbReference>
<comment type="caution">
    <text evidence="6">The sequence shown here is derived from an EMBL/GenBank/DDBJ whole genome shotgun (WGS) entry which is preliminary data.</text>
</comment>